<dbReference type="Pfam" id="PF03802">
    <property type="entry name" value="CitX"/>
    <property type="match status" value="1"/>
</dbReference>
<evidence type="ECO:0000256" key="5">
    <source>
        <dbReference type="ARBA" id="ARBA00048574"/>
    </source>
</evidence>
<evidence type="ECO:0000256" key="2">
    <source>
        <dbReference type="ARBA" id="ARBA00016314"/>
    </source>
</evidence>
<dbReference type="GeneID" id="44979553"/>
<dbReference type="AlphaFoldDB" id="A0A0K0H7S3"/>
<gene>
    <name evidence="6" type="primary">citX</name>
    <name evidence="6" type="ordered locus">SBG_0528</name>
</gene>
<proteinExistence type="predicted"/>
<dbReference type="EC" id="2.7.7.61" evidence="1"/>
<comment type="catalytic activity">
    <reaction evidence="5">
        <text>apo-[citrate lyase ACP] + 2'-(5''-triphospho-alpha-D-ribosyl)-3'-dephospho-CoA = holo-[citrate lyase ACP] + diphosphate</text>
        <dbReference type="Rhea" id="RHEA:16333"/>
        <dbReference type="Rhea" id="RHEA-COMP:10157"/>
        <dbReference type="Rhea" id="RHEA-COMP:10158"/>
        <dbReference type="ChEBI" id="CHEBI:29999"/>
        <dbReference type="ChEBI" id="CHEBI:33019"/>
        <dbReference type="ChEBI" id="CHEBI:61378"/>
        <dbReference type="ChEBI" id="CHEBI:82683"/>
        <dbReference type="EC" id="2.7.7.61"/>
    </reaction>
</comment>
<dbReference type="RefSeq" id="WP_001238271.1">
    <property type="nucleotide sequence ID" value="NC_015761.1"/>
</dbReference>
<dbReference type="GO" id="GO:0050519">
    <property type="term" value="F:holo-citrate lyase synthase activity"/>
    <property type="evidence" value="ECO:0007669"/>
    <property type="project" value="UniProtKB-EC"/>
</dbReference>
<sequence length="183" mass="19990">MRLLPDSASNHAVSIPELLASRDERQARQHVWLTRHHLPLVSFTVVAPGPIKDSALTRRIFNHGVAALQAMTKASGWIIREQAALVSASGPEGVLAVEAPAHALKHATIALEHTHPLGRLWDVDVLTPEGEILSRRHFALPARRCLLCGHSAAECARGKTHALPELLTRMEALLHDADSRQPD</sequence>
<reference evidence="6 7" key="1">
    <citation type="journal article" date="2011" name="PLoS Pathog.">
        <title>Salmonella bongori provides insights into the evolution of the Salmonellae.</title>
        <authorList>
            <person name="Fookes M."/>
            <person name="Schroeder G.N."/>
            <person name="Langridge G.C."/>
            <person name="Blondel C.J."/>
            <person name="Mammina C."/>
            <person name="Connor T.R."/>
            <person name="Seth-Smith H."/>
            <person name="Vernikos G.S."/>
            <person name="Robinson K.S."/>
            <person name="Sanders M."/>
            <person name="Petty N.K."/>
            <person name="Kingsley R.A."/>
            <person name="Baumler A.J."/>
            <person name="Nuccio S.P."/>
            <person name="Contreras I."/>
            <person name="Santiviago C.A."/>
            <person name="Maskell D."/>
            <person name="Barrow P."/>
            <person name="Humphrey T."/>
            <person name="Nastasi A."/>
            <person name="Roberts M."/>
            <person name="Frankel G."/>
            <person name="Parkhill J."/>
            <person name="Dougan G."/>
            <person name="Thomson N.R."/>
        </authorList>
    </citation>
    <scope>NUCLEOTIDE SEQUENCE [LARGE SCALE GENOMIC DNA]</scope>
    <source>
        <strain evidence="7">ATCC 43975 / DSM 13772 / NCTC 12419</strain>
    </source>
</reference>
<accession>A0A0K0H7S3</accession>
<dbReference type="KEGG" id="sbg:SBG_0528"/>
<keyword evidence="4" id="KW-0548">Nucleotidyltransferase</keyword>
<evidence type="ECO:0000256" key="3">
    <source>
        <dbReference type="ARBA" id="ARBA00022679"/>
    </source>
</evidence>
<organism evidence="6 7">
    <name type="scientific">Salmonella bongori (strain ATCC 43975 / DSM 13772 / NCTC 12419)</name>
    <dbReference type="NCBI Taxonomy" id="218493"/>
    <lineage>
        <taxon>Bacteria</taxon>
        <taxon>Pseudomonadati</taxon>
        <taxon>Pseudomonadota</taxon>
        <taxon>Gammaproteobacteria</taxon>
        <taxon>Enterobacterales</taxon>
        <taxon>Enterobacteriaceae</taxon>
        <taxon>Salmonella</taxon>
    </lineage>
</organism>
<dbReference type="GO" id="GO:0051191">
    <property type="term" value="P:prosthetic group biosynthetic process"/>
    <property type="evidence" value="ECO:0007669"/>
    <property type="project" value="InterPro"/>
</dbReference>
<evidence type="ECO:0000313" key="6">
    <source>
        <dbReference type="EMBL" id="CCC29622.1"/>
    </source>
</evidence>
<name>A0A0K0H7S3_SALBC</name>
<protein>
    <recommendedName>
        <fullName evidence="2">Apo-citrate lyase phosphoribosyl-dephospho-CoA transferase</fullName>
        <ecNumber evidence="1">2.7.7.61</ecNumber>
    </recommendedName>
</protein>
<evidence type="ECO:0000256" key="1">
    <source>
        <dbReference type="ARBA" id="ARBA00012524"/>
    </source>
</evidence>
<evidence type="ECO:0000313" key="7">
    <source>
        <dbReference type="Proteomes" id="UP000000289"/>
    </source>
</evidence>
<dbReference type="InterPro" id="IPR005551">
    <property type="entry name" value="CitX"/>
</dbReference>
<dbReference type="eggNOG" id="COG3697">
    <property type="taxonomic scope" value="Bacteria"/>
</dbReference>
<keyword evidence="3" id="KW-0808">Transferase</keyword>
<dbReference type="NCBIfam" id="NF002383">
    <property type="entry name" value="PRK01392.1"/>
    <property type="match status" value="1"/>
</dbReference>
<dbReference type="EMBL" id="FR877557">
    <property type="protein sequence ID" value="CCC29622.1"/>
    <property type="molecule type" value="Genomic_DNA"/>
</dbReference>
<evidence type="ECO:0000256" key="4">
    <source>
        <dbReference type="ARBA" id="ARBA00022695"/>
    </source>
</evidence>
<dbReference type="Proteomes" id="UP000000289">
    <property type="component" value="Chromosome"/>
</dbReference>
<dbReference type="NCBIfam" id="TIGR03124">
    <property type="entry name" value="citrate_citX"/>
    <property type="match status" value="1"/>
</dbReference>